<dbReference type="PATRIC" id="fig|1210046.3.peg.1457"/>
<dbReference type="SUPFAM" id="SSF46689">
    <property type="entry name" value="Homeodomain-like"/>
    <property type="match status" value="1"/>
</dbReference>
<name>K1EQC8_9MICO</name>
<dbReference type="Proteomes" id="UP000004474">
    <property type="component" value="Unassembled WGS sequence"/>
</dbReference>
<evidence type="ECO:0000259" key="6">
    <source>
        <dbReference type="PROSITE" id="PS50977"/>
    </source>
</evidence>
<dbReference type="AlphaFoldDB" id="K1EQC8"/>
<evidence type="ECO:0000256" key="1">
    <source>
        <dbReference type="ARBA" id="ARBA00022491"/>
    </source>
</evidence>
<dbReference type="Pfam" id="PF00440">
    <property type="entry name" value="TetR_N"/>
    <property type="match status" value="1"/>
</dbReference>
<dbReference type="PRINTS" id="PR00400">
    <property type="entry name" value="TETREPRESSOR"/>
</dbReference>
<dbReference type="Gene3D" id="1.10.10.60">
    <property type="entry name" value="Homeodomain-like"/>
    <property type="match status" value="1"/>
</dbReference>
<dbReference type="InterPro" id="IPR004111">
    <property type="entry name" value="Repressor_TetR_C"/>
</dbReference>
<dbReference type="GO" id="GO:0045892">
    <property type="term" value="P:negative regulation of DNA-templated transcription"/>
    <property type="evidence" value="ECO:0007669"/>
    <property type="project" value="InterPro"/>
</dbReference>
<dbReference type="GO" id="GO:0003700">
    <property type="term" value="F:DNA-binding transcription factor activity"/>
    <property type="evidence" value="ECO:0007669"/>
    <property type="project" value="TreeGrafter"/>
</dbReference>
<keyword evidence="3 5" id="KW-0238">DNA-binding</keyword>
<evidence type="ECO:0000256" key="2">
    <source>
        <dbReference type="ARBA" id="ARBA00023015"/>
    </source>
</evidence>
<reference evidence="7 8" key="1">
    <citation type="journal article" date="2012" name="J. Bacteriol.">
        <title>Genome Sequence of Janibacter hoylei MTCC8307, Isolated from the Stratospheric Air.</title>
        <authorList>
            <person name="Pawar S.P."/>
            <person name="Dhotre D.P."/>
            <person name="Shetty S.A."/>
            <person name="Chowdhury S.P."/>
            <person name="Chaudhari B.L."/>
            <person name="Shouche Y.S."/>
        </authorList>
    </citation>
    <scope>NUCLEOTIDE SEQUENCE [LARGE SCALE GENOMIC DNA]</scope>
    <source>
        <strain evidence="7 8">PVAS-1</strain>
    </source>
</reference>
<evidence type="ECO:0000313" key="7">
    <source>
        <dbReference type="EMBL" id="EKA61433.1"/>
    </source>
</evidence>
<dbReference type="InterPro" id="IPR050109">
    <property type="entry name" value="HTH-type_TetR-like_transc_reg"/>
</dbReference>
<dbReference type="GO" id="GO:0000976">
    <property type="term" value="F:transcription cis-regulatory region binding"/>
    <property type="evidence" value="ECO:0007669"/>
    <property type="project" value="TreeGrafter"/>
</dbReference>
<dbReference type="InterPro" id="IPR009057">
    <property type="entry name" value="Homeodomain-like_sf"/>
</dbReference>
<keyword evidence="4" id="KW-0804">Transcription</keyword>
<dbReference type="SUPFAM" id="SSF48498">
    <property type="entry name" value="Tetracyclin repressor-like, C-terminal domain"/>
    <property type="match status" value="1"/>
</dbReference>
<dbReference type="PRINTS" id="PR00455">
    <property type="entry name" value="HTHTETR"/>
</dbReference>
<evidence type="ECO:0000313" key="8">
    <source>
        <dbReference type="Proteomes" id="UP000004474"/>
    </source>
</evidence>
<dbReference type="InterPro" id="IPR001647">
    <property type="entry name" value="HTH_TetR"/>
</dbReference>
<comment type="caution">
    <text evidence="7">The sequence shown here is derived from an EMBL/GenBank/DDBJ whole genome shotgun (WGS) entry which is preliminary data.</text>
</comment>
<dbReference type="PANTHER" id="PTHR30055:SF151">
    <property type="entry name" value="TRANSCRIPTIONAL REGULATORY PROTEIN"/>
    <property type="match status" value="1"/>
</dbReference>
<dbReference type="PANTHER" id="PTHR30055">
    <property type="entry name" value="HTH-TYPE TRANSCRIPTIONAL REGULATOR RUTR"/>
    <property type="match status" value="1"/>
</dbReference>
<protein>
    <submittedName>
        <fullName evidence="7">TetR family transcriptional regulator</fullName>
    </submittedName>
</protein>
<sequence length="195" mass="21190">MPPTRRTHQRPLSHERIVTTALGLLSRVGLPDLTMRALGAELGVQQSALYHHVANKQTLLGAVADAILARRPTRDTTDLELPWQEVVRQCCRDLHAAVTAYPDGADIVMSMWAFGMGGRAPFDELREILGATGLDARGAKTAARTLLHFVYGHAYDEQSHAQAARSGIASDARPESDFDTGLDIILTGVESLVVR</sequence>
<dbReference type="GO" id="GO:0046677">
    <property type="term" value="P:response to antibiotic"/>
    <property type="evidence" value="ECO:0007669"/>
    <property type="project" value="InterPro"/>
</dbReference>
<gene>
    <name evidence="7" type="ORF">B277_07568</name>
</gene>
<dbReference type="InterPro" id="IPR036271">
    <property type="entry name" value="Tet_transcr_reg_TetR-rel_C_sf"/>
</dbReference>
<dbReference type="PROSITE" id="PS50977">
    <property type="entry name" value="HTH_TETR_2"/>
    <property type="match status" value="1"/>
</dbReference>
<dbReference type="Gene3D" id="1.10.357.10">
    <property type="entry name" value="Tetracycline Repressor, domain 2"/>
    <property type="match status" value="1"/>
</dbReference>
<feature type="domain" description="HTH tetR-type" evidence="6">
    <location>
        <begin position="11"/>
        <end position="71"/>
    </location>
</feature>
<dbReference type="eggNOG" id="COG1309">
    <property type="taxonomic scope" value="Bacteria"/>
</dbReference>
<keyword evidence="2" id="KW-0805">Transcription regulation</keyword>
<organism evidence="7 8">
    <name type="scientific">Janibacter hoylei PVAS-1</name>
    <dbReference type="NCBI Taxonomy" id="1210046"/>
    <lineage>
        <taxon>Bacteria</taxon>
        <taxon>Bacillati</taxon>
        <taxon>Actinomycetota</taxon>
        <taxon>Actinomycetes</taxon>
        <taxon>Micrococcales</taxon>
        <taxon>Intrasporangiaceae</taxon>
        <taxon>Janibacter</taxon>
    </lineage>
</organism>
<dbReference type="RefSeq" id="WP_007926713.1">
    <property type="nucleotide sequence ID" value="NZ_ALWX01000028.1"/>
</dbReference>
<dbReference type="Pfam" id="PF02909">
    <property type="entry name" value="TetR_C_1"/>
    <property type="match status" value="1"/>
</dbReference>
<dbReference type="InterPro" id="IPR003012">
    <property type="entry name" value="Tet_transcr_reg_TetR"/>
</dbReference>
<evidence type="ECO:0000256" key="4">
    <source>
        <dbReference type="ARBA" id="ARBA00023163"/>
    </source>
</evidence>
<evidence type="ECO:0000256" key="5">
    <source>
        <dbReference type="PROSITE-ProRule" id="PRU00335"/>
    </source>
</evidence>
<feature type="DNA-binding region" description="H-T-H motif" evidence="5">
    <location>
        <begin position="34"/>
        <end position="53"/>
    </location>
</feature>
<dbReference type="EMBL" id="ALWX01000028">
    <property type="protein sequence ID" value="EKA61433.1"/>
    <property type="molecule type" value="Genomic_DNA"/>
</dbReference>
<proteinExistence type="predicted"/>
<evidence type="ECO:0000256" key="3">
    <source>
        <dbReference type="ARBA" id="ARBA00023125"/>
    </source>
</evidence>
<dbReference type="STRING" id="1210046.B277_07568"/>
<accession>K1EQC8</accession>
<keyword evidence="1" id="KW-0678">Repressor</keyword>